<sequence length="166" mass="18901">MRLGEWLVHNGALTPEQVQTALWHHARWKYKFGEAVLDLKMVPPDKFLRLLAGHLNVPFIRAEQLDKVPASIVQTVSSEVLGRLFFLPLRHQPGGSRGSLYIATHQPENLAFIDEVSFATGFHVVPVLALREDIERALRRHGVIAGRYIEPIELPPEEDFRLDVTR</sequence>
<dbReference type="InterPro" id="IPR037257">
    <property type="entry name" value="T2SS_E_N_sf"/>
</dbReference>
<dbReference type="Gene3D" id="3.30.300.160">
    <property type="entry name" value="Type II secretion system, protein E, N-terminal domain"/>
    <property type="match status" value="1"/>
</dbReference>
<dbReference type="Proteomes" id="UP001291309">
    <property type="component" value="Unassembled WGS sequence"/>
</dbReference>
<gene>
    <name evidence="2" type="ORF">SYV04_12625</name>
</gene>
<keyword evidence="3" id="KW-1185">Reference proteome</keyword>
<proteinExistence type="predicted"/>
<dbReference type="RefSeq" id="WP_321546547.1">
    <property type="nucleotide sequence ID" value="NZ_JAXIVS010000004.1"/>
</dbReference>
<accession>A0ABU5H3A1</accession>
<reference evidence="2 3" key="1">
    <citation type="submission" date="2023-12" db="EMBL/GenBank/DDBJ databases">
        <title>the genome sequence of Hyalangium sp. s54d21.</title>
        <authorList>
            <person name="Zhang X."/>
        </authorList>
    </citation>
    <scope>NUCLEOTIDE SEQUENCE [LARGE SCALE GENOMIC DNA]</scope>
    <source>
        <strain evidence="3">s54d21</strain>
    </source>
</reference>
<organism evidence="2 3">
    <name type="scientific">Hyalangium rubrum</name>
    <dbReference type="NCBI Taxonomy" id="3103134"/>
    <lineage>
        <taxon>Bacteria</taxon>
        <taxon>Pseudomonadati</taxon>
        <taxon>Myxococcota</taxon>
        <taxon>Myxococcia</taxon>
        <taxon>Myxococcales</taxon>
        <taxon>Cystobacterineae</taxon>
        <taxon>Archangiaceae</taxon>
        <taxon>Hyalangium</taxon>
    </lineage>
</organism>
<dbReference type="SUPFAM" id="SSF160246">
    <property type="entry name" value="EspE N-terminal domain-like"/>
    <property type="match status" value="1"/>
</dbReference>
<dbReference type="Pfam" id="PF05157">
    <property type="entry name" value="MshEN"/>
    <property type="match status" value="1"/>
</dbReference>
<dbReference type="EMBL" id="JAXIVS010000004">
    <property type="protein sequence ID" value="MDY7227247.1"/>
    <property type="molecule type" value="Genomic_DNA"/>
</dbReference>
<name>A0ABU5H3A1_9BACT</name>
<evidence type="ECO:0000259" key="1">
    <source>
        <dbReference type="Pfam" id="PF05157"/>
    </source>
</evidence>
<protein>
    <submittedName>
        <fullName evidence="2">Pilus assembly protein PilB</fullName>
    </submittedName>
</protein>
<evidence type="ECO:0000313" key="2">
    <source>
        <dbReference type="EMBL" id="MDY7227247.1"/>
    </source>
</evidence>
<comment type="caution">
    <text evidence="2">The sequence shown here is derived from an EMBL/GenBank/DDBJ whole genome shotgun (WGS) entry which is preliminary data.</text>
</comment>
<evidence type="ECO:0000313" key="3">
    <source>
        <dbReference type="Proteomes" id="UP001291309"/>
    </source>
</evidence>
<dbReference type="InterPro" id="IPR007831">
    <property type="entry name" value="T2SS_GspE_N"/>
</dbReference>
<feature type="domain" description="Type II secretion system protein GspE N-terminal" evidence="1">
    <location>
        <begin position="55"/>
        <end position="141"/>
    </location>
</feature>